<sequence>MFSFEWRTFLFRDTLQSTLVAITCLIVFLWIWESWDRITQRRNSPPGPWGWPMIGNLFQMGKDPYVTFTNMRDKYGDIFSFKLGRYNTVVLNGVNTIRKALVNQPEAFAGRPDFHSVRYISGGKSLSLSAYGPRWKLHRQIAGKAMRKLIQNRRNPIEDVISHEARHLVDSLLHNDLQFDPTREIYLSVGSIIYTICFGDDTASRNDKDFVLFLENFKDFIDYFTTGNLVDILPWTRYFTRGKIERFIEINKVRETLRRSKEHEIRQRFDPDNLNGMTDALIKATLDTDDELKEAVGLTDDHILSTIEGLIGAGFSTVATTLSWSVLYMAAHPDIQTDVQNELDKVIGDRDPCASDRYDLPFTDACITEILRHSSILPLSLPHATTRDVILDGFDIPKDTLVLINLWSLTRDPSVFEDPETFNPRRFLTKDGALDKVKMDMFLPFGAGRRRCMGEYLAKLEVFLFFTMLLKKCTIQKPSNVKINFERTFRLSLDPNPFEVMIHLRRQN</sequence>
<dbReference type="PRINTS" id="PR00463">
    <property type="entry name" value="EP450I"/>
</dbReference>
<evidence type="ECO:0000256" key="2">
    <source>
        <dbReference type="ARBA" id="ARBA00004174"/>
    </source>
</evidence>
<keyword evidence="6 14" id="KW-0349">Heme</keyword>
<evidence type="ECO:0000256" key="10">
    <source>
        <dbReference type="ARBA" id="ARBA00023002"/>
    </source>
</evidence>
<evidence type="ECO:0000256" key="1">
    <source>
        <dbReference type="ARBA" id="ARBA00001971"/>
    </source>
</evidence>
<evidence type="ECO:0000256" key="11">
    <source>
        <dbReference type="ARBA" id="ARBA00023004"/>
    </source>
</evidence>
<evidence type="ECO:0000256" key="3">
    <source>
        <dbReference type="ARBA" id="ARBA00004406"/>
    </source>
</evidence>
<keyword evidence="17" id="KW-1185">Reference proteome</keyword>
<evidence type="ECO:0000256" key="5">
    <source>
        <dbReference type="ARBA" id="ARBA00012109"/>
    </source>
</evidence>
<keyword evidence="8" id="KW-0256">Endoplasmic reticulum</keyword>
<dbReference type="PRINTS" id="PR01683">
    <property type="entry name" value="EP450ICYP1A"/>
</dbReference>
<evidence type="ECO:0000256" key="9">
    <source>
        <dbReference type="ARBA" id="ARBA00022848"/>
    </source>
</evidence>
<evidence type="ECO:0000256" key="8">
    <source>
        <dbReference type="ARBA" id="ARBA00022824"/>
    </source>
</evidence>
<dbReference type="GO" id="GO:0042446">
    <property type="term" value="P:hormone biosynthetic process"/>
    <property type="evidence" value="ECO:0007669"/>
    <property type="project" value="TreeGrafter"/>
</dbReference>
<evidence type="ECO:0000256" key="15">
    <source>
        <dbReference type="RuleBase" id="RU000461"/>
    </source>
</evidence>
<feature type="binding site" description="axial binding residue" evidence="14">
    <location>
        <position position="452"/>
    </location>
    <ligand>
        <name>heme</name>
        <dbReference type="ChEBI" id="CHEBI:30413"/>
    </ligand>
    <ligandPart>
        <name>Fe</name>
        <dbReference type="ChEBI" id="CHEBI:18248"/>
    </ligandPart>
</feature>
<reference evidence="16" key="1">
    <citation type="submission" date="2022-03" db="EMBL/GenBank/DDBJ databases">
        <authorList>
            <person name="Martin C."/>
        </authorList>
    </citation>
    <scope>NUCLEOTIDE SEQUENCE</scope>
</reference>
<evidence type="ECO:0000256" key="12">
    <source>
        <dbReference type="ARBA" id="ARBA00023033"/>
    </source>
</evidence>
<dbReference type="FunFam" id="1.10.630.10:FF:000238">
    <property type="entry name" value="Cytochrome P450 2A6"/>
    <property type="match status" value="1"/>
</dbReference>
<comment type="similarity">
    <text evidence="4 15">Belongs to the cytochrome P450 family.</text>
</comment>
<evidence type="ECO:0000256" key="6">
    <source>
        <dbReference type="ARBA" id="ARBA00022617"/>
    </source>
</evidence>
<protein>
    <recommendedName>
        <fullName evidence="5">unspecific monooxygenase</fullName>
        <ecNumber evidence="5">1.14.14.1</ecNumber>
    </recommendedName>
</protein>
<dbReference type="GO" id="GO:0005789">
    <property type="term" value="C:endoplasmic reticulum membrane"/>
    <property type="evidence" value="ECO:0007669"/>
    <property type="project" value="UniProtKB-SubCell"/>
</dbReference>
<keyword evidence="9" id="KW-0492">Microsome</keyword>
<dbReference type="InterPro" id="IPR001128">
    <property type="entry name" value="Cyt_P450"/>
</dbReference>
<dbReference type="InterPro" id="IPR036396">
    <property type="entry name" value="Cyt_P450_sf"/>
</dbReference>
<dbReference type="PRINTS" id="PR00385">
    <property type="entry name" value="P450"/>
</dbReference>
<dbReference type="OrthoDB" id="1055148at2759"/>
<dbReference type="GO" id="GO:0020037">
    <property type="term" value="F:heme binding"/>
    <property type="evidence" value="ECO:0007669"/>
    <property type="project" value="InterPro"/>
</dbReference>
<dbReference type="PANTHER" id="PTHR24289">
    <property type="entry name" value="STEROID 17-ALPHA-HYDROXYLASE/17,20 LYASE"/>
    <property type="match status" value="1"/>
</dbReference>
<comment type="cofactor">
    <cofactor evidence="1 14">
        <name>heme</name>
        <dbReference type="ChEBI" id="CHEBI:30413"/>
    </cofactor>
</comment>
<dbReference type="GO" id="GO:0005506">
    <property type="term" value="F:iron ion binding"/>
    <property type="evidence" value="ECO:0007669"/>
    <property type="project" value="InterPro"/>
</dbReference>
<dbReference type="InterPro" id="IPR017972">
    <property type="entry name" value="Cyt_P450_CS"/>
</dbReference>
<keyword evidence="10 15" id="KW-0560">Oxidoreductase</keyword>
<comment type="caution">
    <text evidence="16">The sequence shown here is derived from an EMBL/GenBank/DDBJ whole genome shotgun (WGS) entry which is preliminary data.</text>
</comment>
<keyword evidence="11 14" id="KW-0408">Iron</keyword>
<dbReference type="InterPro" id="IPR008066">
    <property type="entry name" value="Cyt_P450_E_grp-I_CYP1"/>
</dbReference>
<dbReference type="AlphaFoldDB" id="A0A8J1Y6C8"/>
<keyword evidence="12 15" id="KW-0503">Monooxygenase</keyword>
<dbReference type="SUPFAM" id="SSF48264">
    <property type="entry name" value="Cytochrome P450"/>
    <property type="match status" value="1"/>
</dbReference>
<evidence type="ECO:0000256" key="7">
    <source>
        <dbReference type="ARBA" id="ARBA00022723"/>
    </source>
</evidence>
<dbReference type="InterPro" id="IPR002401">
    <property type="entry name" value="Cyt_P450_E_grp-I"/>
</dbReference>
<gene>
    <name evidence="16" type="ORF">OFUS_LOCUS18071</name>
</gene>
<evidence type="ECO:0000256" key="13">
    <source>
        <dbReference type="ARBA" id="ARBA00023136"/>
    </source>
</evidence>
<evidence type="ECO:0000256" key="14">
    <source>
        <dbReference type="PIRSR" id="PIRSR602401-1"/>
    </source>
</evidence>
<dbReference type="PANTHER" id="PTHR24289:SF21">
    <property type="entry name" value="CYTOCHROME P450 1A"/>
    <property type="match status" value="1"/>
</dbReference>
<dbReference type="PROSITE" id="PS00086">
    <property type="entry name" value="CYTOCHROME_P450"/>
    <property type="match status" value="1"/>
</dbReference>
<comment type="subcellular location">
    <subcellularLocation>
        <location evidence="3">Endoplasmic reticulum membrane</location>
        <topology evidence="3">Peripheral membrane protein</topology>
    </subcellularLocation>
    <subcellularLocation>
        <location evidence="2">Microsome membrane</location>
        <topology evidence="2">Peripheral membrane protein</topology>
    </subcellularLocation>
</comment>
<dbReference type="Proteomes" id="UP000749559">
    <property type="component" value="Unassembled WGS sequence"/>
</dbReference>
<dbReference type="GO" id="GO:0042448">
    <property type="term" value="P:progesterone metabolic process"/>
    <property type="evidence" value="ECO:0007669"/>
    <property type="project" value="TreeGrafter"/>
</dbReference>
<dbReference type="Gene3D" id="1.10.630.10">
    <property type="entry name" value="Cytochrome P450"/>
    <property type="match status" value="1"/>
</dbReference>
<accession>A0A8J1Y6C8</accession>
<keyword evidence="13" id="KW-0472">Membrane</keyword>
<evidence type="ECO:0000313" key="16">
    <source>
        <dbReference type="EMBL" id="CAH1793191.1"/>
    </source>
</evidence>
<evidence type="ECO:0000313" key="17">
    <source>
        <dbReference type="Proteomes" id="UP000749559"/>
    </source>
</evidence>
<evidence type="ECO:0000256" key="4">
    <source>
        <dbReference type="ARBA" id="ARBA00010617"/>
    </source>
</evidence>
<dbReference type="GO" id="GO:0004508">
    <property type="term" value="F:steroid 17-alpha-monooxygenase activity"/>
    <property type="evidence" value="ECO:0007669"/>
    <property type="project" value="TreeGrafter"/>
</dbReference>
<name>A0A8J1Y6C8_OWEFU</name>
<dbReference type="EMBL" id="CAIIXF020000008">
    <property type="protein sequence ID" value="CAH1793191.1"/>
    <property type="molecule type" value="Genomic_DNA"/>
</dbReference>
<keyword evidence="7 14" id="KW-0479">Metal-binding</keyword>
<dbReference type="EC" id="1.14.14.1" evidence="5"/>
<organism evidence="16 17">
    <name type="scientific">Owenia fusiformis</name>
    <name type="common">Polychaete worm</name>
    <dbReference type="NCBI Taxonomy" id="6347"/>
    <lineage>
        <taxon>Eukaryota</taxon>
        <taxon>Metazoa</taxon>
        <taxon>Spiralia</taxon>
        <taxon>Lophotrochozoa</taxon>
        <taxon>Annelida</taxon>
        <taxon>Polychaeta</taxon>
        <taxon>Sedentaria</taxon>
        <taxon>Canalipalpata</taxon>
        <taxon>Sabellida</taxon>
        <taxon>Oweniida</taxon>
        <taxon>Oweniidae</taxon>
        <taxon>Owenia</taxon>
    </lineage>
</organism>
<dbReference type="Pfam" id="PF00067">
    <property type="entry name" value="p450"/>
    <property type="match status" value="1"/>
</dbReference>
<proteinExistence type="inferred from homology"/>